<dbReference type="HOGENOM" id="CLU_166635_0_0_4"/>
<accession>A0A0C5J3T5</accession>
<dbReference type="InterPro" id="IPR045397">
    <property type="entry name" value="TumE-like"/>
</dbReference>
<evidence type="ECO:0000313" key="2">
    <source>
        <dbReference type="Proteomes" id="UP000061603"/>
    </source>
</evidence>
<keyword evidence="2" id="KW-1185">Reference proteome</keyword>
<sequence>MKAALIYRHRVDFDDGAILEAVVWRLEKPVAGCAHPFKYRLFYGFPGQRVIGYDNERPKGDHRHGENIEEAYDFESPEKLLADFFQDVDERRMKR</sequence>
<proteinExistence type="predicted"/>
<dbReference type="AlphaFoldDB" id="A0A0C5J3T5"/>
<name>A0A0C5J3T5_9PROT</name>
<reference evidence="1 2" key="1">
    <citation type="journal article" date="2015" name="Genome Announc.">
        <title>Complete Genome Sequence of a Novel Bacterium within the Family Rhodocyclaceae That Degrades Polycyclic Aromatic Hydrocarbons.</title>
        <authorList>
            <person name="Singleton D.R."/>
            <person name="Dickey A.N."/>
            <person name="Scholl E.H."/>
            <person name="Wright F.A."/>
            <person name="Aitken M.D."/>
        </authorList>
    </citation>
    <scope>NUCLEOTIDE SEQUENCE [LARGE SCALE GENOMIC DNA]</scope>
    <source>
        <strain evidence="2">PG1-Ca6</strain>
    </source>
</reference>
<gene>
    <name evidence="1" type="ORF">PG1C_10745</name>
</gene>
<dbReference type="Proteomes" id="UP000061603">
    <property type="component" value="Chromosome"/>
</dbReference>
<dbReference type="Pfam" id="PF20126">
    <property type="entry name" value="TumE"/>
    <property type="match status" value="1"/>
</dbReference>
<protein>
    <submittedName>
        <fullName evidence="1">Uncharacterized protein</fullName>
    </submittedName>
</protein>
<dbReference type="EMBL" id="CP010554">
    <property type="protein sequence ID" value="AJP49607.1"/>
    <property type="molecule type" value="Genomic_DNA"/>
</dbReference>
<evidence type="ECO:0000313" key="1">
    <source>
        <dbReference type="EMBL" id="AJP49607.1"/>
    </source>
</evidence>
<dbReference type="STRING" id="1565605.PG1C_10745"/>
<organism evidence="1 2">
    <name type="scientific">Rugosibacter aromaticivorans</name>
    <dbReference type="NCBI Taxonomy" id="1565605"/>
    <lineage>
        <taxon>Bacteria</taxon>
        <taxon>Pseudomonadati</taxon>
        <taxon>Pseudomonadota</taxon>
        <taxon>Betaproteobacteria</taxon>
        <taxon>Nitrosomonadales</taxon>
        <taxon>Sterolibacteriaceae</taxon>
        <taxon>Rugosibacter</taxon>
    </lineage>
</organism>
<dbReference type="KEGG" id="rbu:PG1C_10745"/>